<protein>
    <submittedName>
        <fullName evidence="2">DUF2927 domain-containing protein</fullName>
    </submittedName>
</protein>
<keyword evidence="1" id="KW-0732">Signal</keyword>
<comment type="caution">
    <text evidence="2">The sequence shown here is derived from an EMBL/GenBank/DDBJ whole genome shotgun (WGS) entry which is preliminary data.</text>
</comment>
<accession>A0ABX2IS06</accession>
<feature type="signal peptide" evidence="1">
    <location>
        <begin position="1"/>
        <end position="24"/>
    </location>
</feature>
<organism evidence="2 3">
    <name type="scientific">Parasulfitobacter algicola</name>
    <dbReference type="NCBI Taxonomy" id="2614809"/>
    <lineage>
        <taxon>Bacteria</taxon>
        <taxon>Pseudomonadati</taxon>
        <taxon>Pseudomonadota</taxon>
        <taxon>Alphaproteobacteria</taxon>
        <taxon>Rhodobacterales</taxon>
        <taxon>Roseobacteraceae</taxon>
        <taxon>Parasulfitobacter</taxon>
    </lineage>
</organism>
<sequence>MQSFMKGVCCAVLGLSVAVCGAHADRRPVHVEGSTSSATIKQGTNYRAISSRAPLQAYYQNLETYFLKQGHLRNDSNARGVNWNSDTLIRNFIQIAMHSEYGSKSGMFYSMQAEGVLRRWKDPIRISTVYGKSISPTLKQSFSEDISHTVSILRNATRHNVSFSNKNPNFLMIVVNDTERRNLRPFLNKVAPQLSGPGLRAILKMPKNVMCMVLARPHDDPRYGYKGAIVIVRAEHTPRMRRSCIQEEMAQAMGLPNDSDAARPSIFNDNEEFGVLTNHDLMLLRMLYDPRLKPGMTIEQVTPILPKVTKAALNR</sequence>
<dbReference type="EMBL" id="JABUFE010000001">
    <property type="protein sequence ID" value="NSX53875.1"/>
    <property type="molecule type" value="Genomic_DNA"/>
</dbReference>
<feature type="chain" id="PRO_5046483557" evidence="1">
    <location>
        <begin position="25"/>
        <end position="315"/>
    </location>
</feature>
<evidence type="ECO:0000256" key="1">
    <source>
        <dbReference type="SAM" id="SignalP"/>
    </source>
</evidence>
<dbReference type="RefSeq" id="WP_174135260.1">
    <property type="nucleotide sequence ID" value="NZ_JABUFE010000001.1"/>
</dbReference>
<gene>
    <name evidence="2" type="ORF">HRQ87_03580</name>
</gene>
<evidence type="ECO:0000313" key="2">
    <source>
        <dbReference type="EMBL" id="NSX53875.1"/>
    </source>
</evidence>
<name>A0ABX2IS06_9RHOB</name>
<dbReference type="Pfam" id="PF11150">
    <property type="entry name" value="DUF2927"/>
    <property type="match status" value="1"/>
</dbReference>
<dbReference type="InterPro" id="IPR021323">
    <property type="entry name" value="DUF2927"/>
</dbReference>
<proteinExistence type="predicted"/>
<dbReference type="Proteomes" id="UP000777935">
    <property type="component" value="Unassembled WGS sequence"/>
</dbReference>
<keyword evidence="3" id="KW-1185">Reference proteome</keyword>
<evidence type="ECO:0000313" key="3">
    <source>
        <dbReference type="Proteomes" id="UP000777935"/>
    </source>
</evidence>
<reference evidence="2 3" key="1">
    <citation type="submission" date="2020-06" db="EMBL/GenBank/DDBJ databases">
        <title>Sulfitobacter algicola sp. nov., isolated from green algae.</title>
        <authorList>
            <person name="Wang C."/>
        </authorList>
    </citation>
    <scope>NUCLEOTIDE SEQUENCE [LARGE SCALE GENOMIC DNA]</scope>
    <source>
        <strain evidence="2 3">1151</strain>
    </source>
</reference>